<organism evidence="1 2">
    <name type="scientific">Camellia lanceoleosa</name>
    <dbReference type="NCBI Taxonomy" id="1840588"/>
    <lineage>
        <taxon>Eukaryota</taxon>
        <taxon>Viridiplantae</taxon>
        <taxon>Streptophyta</taxon>
        <taxon>Embryophyta</taxon>
        <taxon>Tracheophyta</taxon>
        <taxon>Spermatophyta</taxon>
        <taxon>Magnoliopsida</taxon>
        <taxon>eudicotyledons</taxon>
        <taxon>Gunneridae</taxon>
        <taxon>Pentapetalae</taxon>
        <taxon>asterids</taxon>
        <taxon>Ericales</taxon>
        <taxon>Theaceae</taxon>
        <taxon>Camellia</taxon>
    </lineage>
</organism>
<reference evidence="1 2" key="1">
    <citation type="journal article" date="2022" name="Plant J.">
        <title>Chromosome-level genome of Camellia lanceoleosa provides a valuable resource for understanding genome evolution and self-incompatibility.</title>
        <authorList>
            <person name="Gong W."/>
            <person name="Xiao S."/>
            <person name="Wang L."/>
            <person name="Liao Z."/>
            <person name="Chang Y."/>
            <person name="Mo W."/>
            <person name="Hu G."/>
            <person name="Li W."/>
            <person name="Zhao G."/>
            <person name="Zhu H."/>
            <person name="Hu X."/>
            <person name="Ji K."/>
            <person name="Xiang X."/>
            <person name="Song Q."/>
            <person name="Yuan D."/>
            <person name="Jin S."/>
            <person name="Zhang L."/>
        </authorList>
    </citation>
    <scope>NUCLEOTIDE SEQUENCE [LARGE SCALE GENOMIC DNA]</scope>
    <source>
        <strain evidence="1">SQ_2022a</strain>
    </source>
</reference>
<accession>A0ACC0I461</accession>
<sequence>MKSPPNVNLFPFRSMMREDDHKLRGKDFQAKVEGDTSNSKVTKAPSSSRQWSAFKNPRIVRVSRAFGGKDRHSKVSTIRGLRDRRIRLSVPTAIQLYDLQDRLGLNQPSKVVDWLLDATKYEIDELPPLQIPPGCFTQFHQPTLVSHHELNNAPQSSFSPFFNAIPTYMKDGGTQSLLPNKEGIKINYNVGDNQSKTWDLDDTGMRAKLKEVEREANIVEKAKWMRTNEHQNHQDGSSSAGYNAQVSAQNFFPIASNSSFPSLLNNAMPMPYNYYQWEPSNLSLSQFGSHGLLSQTEGANTGHLMPLPSSLALPSRSQLFLYPPATTPSIFPSYPPYITLGENDTRQLPTNHFQLWSSNSQQALPNPLMSSLHSFTSPMSSTSRVLHLQSQNDDQRQPNKGGSTGF</sequence>
<name>A0ACC0I461_9ERIC</name>
<gene>
    <name evidence="1" type="ORF">LOK49_LG04G01838</name>
</gene>
<keyword evidence="2" id="KW-1185">Reference proteome</keyword>
<dbReference type="Proteomes" id="UP001060215">
    <property type="component" value="Chromosome 2"/>
</dbReference>
<proteinExistence type="predicted"/>
<protein>
    <submittedName>
        <fullName evidence="1">Transcription factor TCP5</fullName>
    </submittedName>
</protein>
<dbReference type="EMBL" id="CM045759">
    <property type="protein sequence ID" value="KAI8019738.1"/>
    <property type="molecule type" value="Genomic_DNA"/>
</dbReference>
<evidence type="ECO:0000313" key="2">
    <source>
        <dbReference type="Proteomes" id="UP001060215"/>
    </source>
</evidence>
<evidence type="ECO:0000313" key="1">
    <source>
        <dbReference type="EMBL" id="KAI8019738.1"/>
    </source>
</evidence>
<comment type="caution">
    <text evidence="1">The sequence shown here is derived from an EMBL/GenBank/DDBJ whole genome shotgun (WGS) entry which is preliminary data.</text>
</comment>